<evidence type="ECO:0000256" key="2">
    <source>
        <dbReference type="SAM" id="Phobius"/>
    </source>
</evidence>
<sequence>MSLCLRLFLAIFILLLCAISKNEVVEAKLAKFLRYDVECPFLSEEEFAIRLAEGRCEQTTTVQPASSSTTTEAPFSETKRGNKLSKGAKKLLLKFVFLGKKRSIKLDLSEHVEEYQVVEGVFVELRCPGSARKTGINQLDIKGALHLSPVLVNSDDGRFECFLNDDWKGSVRLKVDTTMNTIWAGYTNFLIGSAFSLLFLMCFLVLSCIWPEISENGSTKKFLCISLSKDDEAVKDELDFQEWLLFQVPNNNNKEVKVDIPATTPSTVVSMDDKNSLHTSKNNKDRTKNSQDTTEKKTQ</sequence>
<organism evidence="4 5">
    <name type="scientific">Ditylenchus dipsaci</name>
    <dbReference type="NCBI Taxonomy" id="166011"/>
    <lineage>
        <taxon>Eukaryota</taxon>
        <taxon>Metazoa</taxon>
        <taxon>Ecdysozoa</taxon>
        <taxon>Nematoda</taxon>
        <taxon>Chromadorea</taxon>
        <taxon>Rhabditida</taxon>
        <taxon>Tylenchina</taxon>
        <taxon>Tylenchomorpha</taxon>
        <taxon>Sphaerularioidea</taxon>
        <taxon>Anguinidae</taxon>
        <taxon>Anguininae</taxon>
        <taxon>Ditylenchus</taxon>
    </lineage>
</organism>
<dbReference type="WBParaSite" id="jg15605">
    <property type="protein sequence ID" value="jg15605"/>
    <property type="gene ID" value="jg15605"/>
</dbReference>
<dbReference type="AlphaFoldDB" id="A0A915D401"/>
<feature type="chain" id="PRO_5038055816" evidence="3">
    <location>
        <begin position="28"/>
        <end position="299"/>
    </location>
</feature>
<reference evidence="5" key="1">
    <citation type="submission" date="2022-11" db="UniProtKB">
        <authorList>
            <consortium name="WormBaseParasite"/>
        </authorList>
    </citation>
    <scope>IDENTIFICATION</scope>
</reference>
<accession>A0A915D401</accession>
<keyword evidence="2" id="KW-1133">Transmembrane helix</keyword>
<proteinExistence type="predicted"/>
<keyword evidence="3" id="KW-0732">Signal</keyword>
<name>A0A915D401_9BILA</name>
<evidence type="ECO:0000313" key="5">
    <source>
        <dbReference type="WBParaSite" id="jg15605"/>
    </source>
</evidence>
<keyword evidence="2" id="KW-0472">Membrane</keyword>
<feature type="region of interest" description="Disordered" evidence="1">
    <location>
        <begin position="266"/>
        <end position="299"/>
    </location>
</feature>
<protein>
    <submittedName>
        <fullName evidence="5">Uncharacterized protein</fullName>
    </submittedName>
</protein>
<feature type="compositionally biased region" description="Polar residues" evidence="1">
    <location>
        <begin position="60"/>
        <end position="73"/>
    </location>
</feature>
<keyword evidence="2" id="KW-0812">Transmembrane</keyword>
<feature type="signal peptide" evidence="3">
    <location>
        <begin position="1"/>
        <end position="27"/>
    </location>
</feature>
<evidence type="ECO:0000313" key="4">
    <source>
        <dbReference type="Proteomes" id="UP000887574"/>
    </source>
</evidence>
<evidence type="ECO:0000256" key="1">
    <source>
        <dbReference type="SAM" id="MobiDB-lite"/>
    </source>
</evidence>
<feature type="transmembrane region" description="Helical" evidence="2">
    <location>
        <begin position="189"/>
        <end position="210"/>
    </location>
</feature>
<evidence type="ECO:0000256" key="3">
    <source>
        <dbReference type="SAM" id="SignalP"/>
    </source>
</evidence>
<dbReference type="Proteomes" id="UP000887574">
    <property type="component" value="Unplaced"/>
</dbReference>
<keyword evidence="4" id="KW-1185">Reference proteome</keyword>
<feature type="compositionally biased region" description="Basic and acidic residues" evidence="1">
    <location>
        <begin position="271"/>
        <end position="299"/>
    </location>
</feature>
<feature type="region of interest" description="Disordered" evidence="1">
    <location>
        <begin position="60"/>
        <end position="81"/>
    </location>
</feature>